<keyword evidence="9 14" id="KW-0460">Magnesium</keyword>
<keyword evidence="5 14" id="KW-0235">DNA replication</keyword>
<dbReference type="InterPro" id="IPR036420">
    <property type="entry name" value="BRCT_dom_sf"/>
</dbReference>
<dbReference type="InterPro" id="IPR033136">
    <property type="entry name" value="DNA_ligase_CS"/>
</dbReference>
<dbReference type="GO" id="GO:0005829">
    <property type="term" value="C:cytosol"/>
    <property type="evidence" value="ECO:0007669"/>
    <property type="project" value="TreeGrafter"/>
</dbReference>
<dbReference type="Pfam" id="PF03119">
    <property type="entry name" value="DNA_ligase_ZBD"/>
    <property type="match status" value="1"/>
</dbReference>
<feature type="binding site" evidence="14">
    <location>
        <position position="434"/>
    </location>
    <ligand>
        <name>Zn(2+)</name>
        <dbReference type="ChEBI" id="CHEBI:29105"/>
    </ligand>
</feature>
<sequence>MKKGAFMDFESAKKRAKNLREKINYYNKRYYVDGVSEISDYQFDRMMKELKELEEKYPELIVSDSPTQRVGSDLTEEFPKVSHYESMLSIDNTYNYNDLIEFDDRLKRLLNKKDFEYVCEHKIDGVSINLIYENHELTHAATRGDGEIGDDVLSNIKTIPYIPLKIDTGGVLEVRGEVYIDLRDFEKINQKKRKEGEEEYANPRNLTAGTLKLQDPRKVAERKLNVFFYAAGRMDELDINTQNEFMIWLKETGFRINPHYQKVKNIEEVWSYCREWEDKKDELNYLIDGIVIKLNRFSYQKQAGSTMKNPRWSIAYKFPAERAVTKLQNIKIQVGRTGVLTPVAELKPVSLAGTTVKRATLHNIDEIKRKDIRINDRVLIEKSGEIIPQVVRVIKEKRDGSEMVFNMPENCPVCDSKVVNIDDEVAYRCTNFQCPAQIKGRIRYFVSKDGLDIENLGEKWVDKFVEEGILRKYSDIFTLDYDKLIKFEKMGEKSVDNLKKSIQKSKKIELARFINALGIPYVGKKGARLLAENFNSIDEIIEAEEKDFMEIEGIGKKIAESIAGFVKNSQNRKEIENLRSILTIKKENTKNKKFEGIQFVFTGSLKSMSRKKAQQKVENLGGYSTTSISGNTDVLVVGENPGSKYTKAKEKDVNIWNEKKFLEEINSNMEEK</sequence>
<evidence type="ECO:0000256" key="2">
    <source>
        <dbReference type="ARBA" id="ARBA00012722"/>
    </source>
</evidence>
<dbReference type="InterPro" id="IPR012340">
    <property type="entry name" value="NA-bd_OB-fold"/>
</dbReference>
<keyword evidence="11 14" id="KW-0234">DNA repair</keyword>
<keyword evidence="17" id="KW-1185">Reference proteome</keyword>
<name>A0A5D0MEE7_9BACT</name>
<dbReference type="PANTHER" id="PTHR23389">
    <property type="entry name" value="CHROMOSOME TRANSMISSION FIDELITY FACTOR 18"/>
    <property type="match status" value="1"/>
</dbReference>
<feature type="binding site" evidence="14">
    <location>
        <position position="317"/>
    </location>
    <ligand>
        <name>NAD(+)</name>
        <dbReference type="ChEBI" id="CHEBI:57540"/>
    </ligand>
</feature>
<keyword evidence="10 14" id="KW-0520">NAD</keyword>
<dbReference type="SMART" id="SM00532">
    <property type="entry name" value="LIGANc"/>
    <property type="match status" value="1"/>
</dbReference>
<dbReference type="PROSITE" id="PS50172">
    <property type="entry name" value="BRCT"/>
    <property type="match status" value="1"/>
</dbReference>
<feature type="binding site" evidence="14">
    <location>
        <begin position="40"/>
        <end position="44"/>
    </location>
    <ligand>
        <name>NAD(+)</name>
        <dbReference type="ChEBI" id="CHEBI:57540"/>
    </ligand>
</feature>
<dbReference type="CDD" id="cd17748">
    <property type="entry name" value="BRCT_DNA_ligase_like"/>
    <property type="match status" value="1"/>
</dbReference>
<dbReference type="Gene3D" id="3.30.470.30">
    <property type="entry name" value="DNA ligase/mRNA capping enzyme"/>
    <property type="match status" value="1"/>
</dbReference>
<comment type="catalytic activity">
    <reaction evidence="12 14">
        <text>NAD(+) + (deoxyribonucleotide)n-3'-hydroxyl + 5'-phospho-(deoxyribonucleotide)m = (deoxyribonucleotide)n+m + AMP + beta-nicotinamide D-nucleotide.</text>
        <dbReference type="EC" id="6.5.1.2"/>
    </reaction>
</comment>
<keyword evidence="4 14" id="KW-0436">Ligase</keyword>
<evidence type="ECO:0000259" key="15">
    <source>
        <dbReference type="PROSITE" id="PS50172"/>
    </source>
</evidence>
<dbReference type="Gene3D" id="1.10.287.610">
    <property type="entry name" value="Helix hairpin bin"/>
    <property type="match status" value="1"/>
</dbReference>
<gene>
    <name evidence="14 16" type="primary">ligA</name>
    <name evidence="16" type="ORF">FXF47_01115</name>
</gene>
<reference evidence="16" key="1">
    <citation type="submission" date="2019-08" db="EMBL/GenBank/DDBJ databases">
        <title>Genomic characterization of a novel candidate phylum (ARYD3) from a high temperature, high salinity tertiary oil reservoir in north central Oklahoma, USA.</title>
        <authorList>
            <person name="Youssef N.H."/>
            <person name="Yadav A."/>
            <person name="Elshahed M.S."/>
        </authorList>
    </citation>
    <scope>NUCLEOTIDE SEQUENCE [LARGE SCALE GENOMIC DNA]</scope>
    <source>
        <strain evidence="16">ARYD3</strain>
    </source>
</reference>
<dbReference type="InterPro" id="IPR003583">
    <property type="entry name" value="Hlx-hairpin-Hlx_DNA-bd_motif"/>
</dbReference>
<dbReference type="SUPFAM" id="SSF56091">
    <property type="entry name" value="DNA ligase/mRNA capping enzyme, catalytic domain"/>
    <property type="match status" value="1"/>
</dbReference>
<feature type="binding site" evidence="14">
    <location>
        <position position="429"/>
    </location>
    <ligand>
        <name>Zn(2+)</name>
        <dbReference type="ChEBI" id="CHEBI:29105"/>
    </ligand>
</feature>
<comment type="caution">
    <text evidence="16">The sequence shown here is derived from an EMBL/GenBank/DDBJ whole genome shotgun (WGS) entry which is preliminary data.</text>
</comment>
<feature type="binding site" evidence="14">
    <location>
        <position position="411"/>
    </location>
    <ligand>
        <name>Zn(2+)</name>
        <dbReference type="ChEBI" id="CHEBI:29105"/>
    </ligand>
</feature>
<evidence type="ECO:0000256" key="1">
    <source>
        <dbReference type="ARBA" id="ARBA00004067"/>
    </source>
</evidence>
<keyword evidence="8 14" id="KW-0862">Zinc</keyword>
<dbReference type="PIRSF" id="PIRSF001604">
    <property type="entry name" value="LigA"/>
    <property type="match status" value="1"/>
</dbReference>
<comment type="similarity">
    <text evidence="13 14">Belongs to the NAD-dependent DNA ligase family. LigA subfamily.</text>
</comment>
<evidence type="ECO:0000256" key="5">
    <source>
        <dbReference type="ARBA" id="ARBA00022705"/>
    </source>
</evidence>
<feature type="binding site" evidence="14">
    <location>
        <position position="293"/>
    </location>
    <ligand>
        <name>NAD(+)</name>
        <dbReference type="ChEBI" id="CHEBI:57540"/>
    </ligand>
</feature>
<evidence type="ECO:0000256" key="9">
    <source>
        <dbReference type="ARBA" id="ARBA00022842"/>
    </source>
</evidence>
<proteinExistence type="inferred from homology"/>
<dbReference type="GO" id="GO:0046872">
    <property type="term" value="F:metal ion binding"/>
    <property type="evidence" value="ECO:0007669"/>
    <property type="project" value="UniProtKB-KW"/>
</dbReference>
<protein>
    <recommendedName>
        <fullName evidence="3 14">DNA ligase</fullName>
        <ecNumber evidence="2 14">6.5.1.2</ecNumber>
    </recommendedName>
    <alternativeName>
        <fullName evidence="14">Polydeoxyribonucleotide synthase [NAD(+)]</fullName>
    </alternativeName>
</protein>
<dbReference type="Pfam" id="PF01653">
    <property type="entry name" value="DNA_ligase_aden"/>
    <property type="match status" value="1"/>
</dbReference>
<dbReference type="NCBIfam" id="TIGR00575">
    <property type="entry name" value="dnlj"/>
    <property type="match status" value="1"/>
</dbReference>
<dbReference type="Pfam" id="PF03120">
    <property type="entry name" value="OB_DNA_ligase"/>
    <property type="match status" value="1"/>
</dbReference>
<evidence type="ECO:0000256" key="12">
    <source>
        <dbReference type="ARBA" id="ARBA00034005"/>
    </source>
</evidence>
<dbReference type="Proteomes" id="UP000324143">
    <property type="component" value="Unassembled WGS sequence"/>
</dbReference>
<dbReference type="Gene3D" id="3.40.50.10190">
    <property type="entry name" value="BRCT domain"/>
    <property type="match status" value="1"/>
</dbReference>
<evidence type="ECO:0000256" key="4">
    <source>
        <dbReference type="ARBA" id="ARBA00022598"/>
    </source>
</evidence>
<dbReference type="Gene3D" id="1.10.150.20">
    <property type="entry name" value="5' to 3' exonuclease, C-terminal subdomain"/>
    <property type="match status" value="2"/>
</dbReference>
<dbReference type="SUPFAM" id="SSF50249">
    <property type="entry name" value="Nucleic acid-binding proteins"/>
    <property type="match status" value="1"/>
</dbReference>
<dbReference type="EC" id="6.5.1.2" evidence="2 14"/>
<evidence type="ECO:0000313" key="17">
    <source>
        <dbReference type="Proteomes" id="UP000324143"/>
    </source>
</evidence>
<dbReference type="Gene3D" id="6.20.10.30">
    <property type="match status" value="1"/>
</dbReference>
<evidence type="ECO:0000256" key="7">
    <source>
        <dbReference type="ARBA" id="ARBA00022763"/>
    </source>
</evidence>
<dbReference type="InterPro" id="IPR013840">
    <property type="entry name" value="DNAligase_N"/>
</dbReference>
<evidence type="ECO:0000256" key="10">
    <source>
        <dbReference type="ARBA" id="ARBA00023027"/>
    </source>
</evidence>
<feature type="active site" description="N6-AMP-lysine intermediate" evidence="14">
    <location>
        <position position="122"/>
    </location>
</feature>
<evidence type="ECO:0000256" key="13">
    <source>
        <dbReference type="ARBA" id="ARBA00060881"/>
    </source>
</evidence>
<keyword evidence="14" id="KW-0464">Manganese</keyword>
<comment type="function">
    <text evidence="1 14">DNA ligase that catalyzes the formation of phosphodiester linkages between 5'-phosphoryl and 3'-hydroxyl groups in double-stranded DNA using NAD as a coenzyme and as the energy source for the reaction. It is essential for DNA replication and repair of damaged DNA.</text>
</comment>
<evidence type="ECO:0000313" key="16">
    <source>
        <dbReference type="EMBL" id="TYB32047.1"/>
    </source>
</evidence>
<dbReference type="SMART" id="SM00292">
    <property type="entry name" value="BRCT"/>
    <property type="match status" value="1"/>
</dbReference>
<comment type="cofactor">
    <cofactor evidence="14">
        <name>Mg(2+)</name>
        <dbReference type="ChEBI" id="CHEBI:18420"/>
    </cofactor>
    <cofactor evidence="14">
        <name>Mn(2+)</name>
        <dbReference type="ChEBI" id="CHEBI:29035"/>
    </cofactor>
</comment>
<dbReference type="PROSITE" id="PS01056">
    <property type="entry name" value="DNA_LIGASE_N2"/>
    <property type="match status" value="1"/>
</dbReference>
<dbReference type="InterPro" id="IPR001357">
    <property type="entry name" value="BRCT_dom"/>
</dbReference>
<dbReference type="GO" id="GO:0003677">
    <property type="term" value="F:DNA binding"/>
    <property type="evidence" value="ECO:0007669"/>
    <property type="project" value="InterPro"/>
</dbReference>
<dbReference type="Pfam" id="PF12826">
    <property type="entry name" value="HHH_2"/>
    <property type="match status" value="1"/>
</dbReference>
<evidence type="ECO:0000256" key="8">
    <source>
        <dbReference type="ARBA" id="ARBA00022833"/>
    </source>
</evidence>
<dbReference type="InterPro" id="IPR004149">
    <property type="entry name" value="Znf_DNAligase_C4"/>
</dbReference>
<dbReference type="GO" id="GO:0003911">
    <property type="term" value="F:DNA ligase (NAD+) activity"/>
    <property type="evidence" value="ECO:0007669"/>
    <property type="project" value="UniProtKB-UniRule"/>
</dbReference>
<dbReference type="SUPFAM" id="SSF47781">
    <property type="entry name" value="RuvA domain 2-like"/>
    <property type="match status" value="1"/>
</dbReference>
<dbReference type="SUPFAM" id="SSF52113">
    <property type="entry name" value="BRCT domain"/>
    <property type="match status" value="1"/>
</dbReference>
<feature type="binding site" evidence="14">
    <location>
        <position position="414"/>
    </location>
    <ligand>
        <name>Zn(2+)</name>
        <dbReference type="ChEBI" id="CHEBI:29105"/>
    </ligand>
</feature>
<evidence type="ECO:0000256" key="14">
    <source>
        <dbReference type="HAMAP-Rule" id="MF_01588"/>
    </source>
</evidence>
<evidence type="ECO:0000256" key="3">
    <source>
        <dbReference type="ARBA" id="ARBA00013308"/>
    </source>
</evidence>
<dbReference type="GO" id="GO:0006281">
    <property type="term" value="P:DNA repair"/>
    <property type="evidence" value="ECO:0007669"/>
    <property type="project" value="UniProtKB-KW"/>
</dbReference>
<keyword evidence="7 14" id="KW-0227">DNA damage</keyword>
<accession>A0A5D0MEE7</accession>
<dbReference type="SMART" id="SM00278">
    <property type="entry name" value="HhH1"/>
    <property type="match status" value="3"/>
</dbReference>
<feature type="binding site" evidence="14">
    <location>
        <position position="120"/>
    </location>
    <ligand>
        <name>NAD(+)</name>
        <dbReference type="ChEBI" id="CHEBI:57540"/>
    </ligand>
</feature>
<feature type="binding site" evidence="14">
    <location>
        <position position="177"/>
    </location>
    <ligand>
        <name>NAD(+)</name>
        <dbReference type="ChEBI" id="CHEBI:57540"/>
    </ligand>
</feature>
<dbReference type="FunFam" id="2.40.50.140:FF:000012">
    <property type="entry name" value="DNA ligase"/>
    <property type="match status" value="1"/>
</dbReference>
<evidence type="ECO:0000256" key="11">
    <source>
        <dbReference type="ARBA" id="ARBA00023204"/>
    </source>
</evidence>
<dbReference type="InterPro" id="IPR041663">
    <property type="entry name" value="DisA/LigA_HHH"/>
</dbReference>
<dbReference type="Pfam" id="PF00533">
    <property type="entry name" value="BRCT"/>
    <property type="match status" value="1"/>
</dbReference>
<dbReference type="PANTHER" id="PTHR23389:SF9">
    <property type="entry name" value="DNA LIGASE"/>
    <property type="match status" value="1"/>
</dbReference>
<keyword evidence="6 14" id="KW-0479">Metal-binding</keyword>
<feature type="binding site" evidence="14">
    <location>
        <begin position="89"/>
        <end position="90"/>
    </location>
    <ligand>
        <name>NAD(+)</name>
        <dbReference type="ChEBI" id="CHEBI:57540"/>
    </ligand>
</feature>
<dbReference type="FunFam" id="3.30.470.30:FF:000001">
    <property type="entry name" value="DNA ligase"/>
    <property type="match status" value="1"/>
</dbReference>
<dbReference type="InterPro" id="IPR013839">
    <property type="entry name" value="DNAligase_adenylation"/>
</dbReference>
<dbReference type="FunFam" id="1.10.150.20:FF:000007">
    <property type="entry name" value="DNA ligase"/>
    <property type="match status" value="1"/>
</dbReference>
<dbReference type="EMBL" id="VSIX01000010">
    <property type="protein sequence ID" value="TYB32047.1"/>
    <property type="molecule type" value="Genomic_DNA"/>
</dbReference>
<dbReference type="NCBIfam" id="NF005932">
    <property type="entry name" value="PRK07956.1"/>
    <property type="match status" value="1"/>
</dbReference>
<dbReference type="InterPro" id="IPR010994">
    <property type="entry name" value="RuvA_2-like"/>
</dbReference>
<evidence type="ECO:0000256" key="6">
    <source>
        <dbReference type="ARBA" id="ARBA00022723"/>
    </source>
</evidence>
<dbReference type="InterPro" id="IPR001679">
    <property type="entry name" value="DNA_ligase"/>
</dbReference>
<dbReference type="HAMAP" id="MF_01588">
    <property type="entry name" value="DNA_ligase_A"/>
    <property type="match status" value="1"/>
</dbReference>
<feature type="binding site" evidence="14">
    <location>
        <position position="143"/>
    </location>
    <ligand>
        <name>NAD(+)</name>
        <dbReference type="ChEBI" id="CHEBI:57540"/>
    </ligand>
</feature>
<organism evidence="16 17">
    <name type="scientific">Candidatus Mcinerneyibacterium aminivorans</name>
    <dbReference type="NCBI Taxonomy" id="2703815"/>
    <lineage>
        <taxon>Bacteria</taxon>
        <taxon>Candidatus Macinerneyibacteriota</taxon>
        <taxon>Candidatus Mcinerneyibacteria</taxon>
        <taxon>Candidatus Mcinerneyibacteriales</taxon>
        <taxon>Candidatus Mcinerneyibacteriaceae</taxon>
        <taxon>Candidatus Mcinerneyibacterium</taxon>
    </lineage>
</organism>
<dbReference type="GO" id="GO:0006260">
    <property type="term" value="P:DNA replication"/>
    <property type="evidence" value="ECO:0007669"/>
    <property type="project" value="UniProtKB-KW"/>
</dbReference>
<dbReference type="AlphaFoldDB" id="A0A5D0MEE7"/>
<dbReference type="CDD" id="cd00114">
    <property type="entry name" value="LIGANc"/>
    <property type="match status" value="1"/>
</dbReference>
<feature type="domain" description="BRCT" evidence="15">
    <location>
        <begin position="589"/>
        <end position="655"/>
    </location>
</feature>
<dbReference type="Gene3D" id="2.40.50.140">
    <property type="entry name" value="Nucleic acid-binding proteins"/>
    <property type="match status" value="1"/>
</dbReference>
<dbReference type="InterPro" id="IPR004150">
    <property type="entry name" value="NAD_DNA_ligase_OB"/>
</dbReference>